<dbReference type="AlphaFoldDB" id="A0A552V0H3"/>
<dbReference type="InterPro" id="IPR025250">
    <property type="entry name" value="DUF4199"/>
</dbReference>
<organism evidence="2 3">
    <name type="scientific">Flavobacterium zepuense</name>
    <dbReference type="NCBI Taxonomy" id="2593302"/>
    <lineage>
        <taxon>Bacteria</taxon>
        <taxon>Pseudomonadati</taxon>
        <taxon>Bacteroidota</taxon>
        <taxon>Flavobacteriia</taxon>
        <taxon>Flavobacteriales</taxon>
        <taxon>Flavobacteriaceae</taxon>
        <taxon>Flavobacterium</taxon>
    </lineage>
</organism>
<protein>
    <submittedName>
        <fullName evidence="2">DUF4199 domain-containing protein</fullName>
    </submittedName>
</protein>
<evidence type="ECO:0000313" key="2">
    <source>
        <dbReference type="EMBL" id="TRW23968.1"/>
    </source>
</evidence>
<reference evidence="2 3" key="1">
    <citation type="submission" date="2019-07" db="EMBL/GenBank/DDBJ databases">
        <title>Flavobacterium sp. nov., isolated from glacier ice.</title>
        <authorList>
            <person name="Liu Q."/>
            <person name="Xin Y.-H."/>
        </authorList>
    </citation>
    <scope>NUCLEOTIDE SEQUENCE [LARGE SCALE GENOMIC DNA]</scope>
    <source>
        <strain evidence="2 3">ZT4R6</strain>
    </source>
</reference>
<dbReference type="Proteomes" id="UP000320643">
    <property type="component" value="Unassembled WGS sequence"/>
</dbReference>
<keyword evidence="3" id="KW-1185">Reference proteome</keyword>
<accession>A0A552V0H3</accession>
<dbReference type="OrthoDB" id="6384283at2"/>
<evidence type="ECO:0000313" key="3">
    <source>
        <dbReference type="Proteomes" id="UP000320643"/>
    </source>
</evidence>
<keyword evidence="1" id="KW-0812">Transmembrane</keyword>
<feature type="transmembrane region" description="Helical" evidence="1">
    <location>
        <begin position="7"/>
        <end position="28"/>
    </location>
</feature>
<feature type="transmembrane region" description="Helical" evidence="1">
    <location>
        <begin position="143"/>
        <end position="164"/>
    </location>
</feature>
<feature type="transmembrane region" description="Helical" evidence="1">
    <location>
        <begin position="34"/>
        <end position="52"/>
    </location>
</feature>
<dbReference type="EMBL" id="VJVZ01000007">
    <property type="protein sequence ID" value="TRW23968.1"/>
    <property type="molecule type" value="Genomic_DNA"/>
</dbReference>
<keyword evidence="1" id="KW-1133">Transmembrane helix</keyword>
<feature type="transmembrane region" description="Helical" evidence="1">
    <location>
        <begin position="72"/>
        <end position="95"/>
    </location>
</feature>
<gene>
    <name evidence="2" type="ORF">FMM05_12485</name>
</gene>
<dbReference type="Pfam" id="PF13858">
    <property type="entry name" value="DUF4199"/>
    <property type="match status" value="1"/>
</dbReference>
<evidence type="ECO:0000256" key="1">
    <source>
        <dbReference type="SAM" id="Phobius"/>
    </source>
</evidence>
<proteinExistence type="predicted"/>
<dbReference type="RefSeq" id="WP_143373716.1">
    <property type="nucleotide sequence ID" value="NZ_VJVZ01000007.1"/>
</dbReference>
<comment type="caution">
    <text evidence="2">The sequence shown here is derived from an EMBL/GenBank/DDBJ whole genome shotgun (WGS) entry which is preliminary data.</text>
</comment>
<name>A0A552V0H3_9FLAO</name>
<sequence>MKKIVLRYGLLAGPISMIGFALTATHIVDSKYGMLVGYASMIVAFSLIYVAVVNYRDNYNGGTITFGKAFLIGLYITLIASTVYVVIWLISYYFFMPDYLDKYMANYLADLKAGGASAEKIKAETAEMAGYMEMYKNPFLNALITYTEILPVGLIVSLISAAILRRKPQFA</sequence>
<keyword evidence="1" id="KW-0472">Membrane</keyword>